<gene>
    <name evidence="2" type="ORF">A3I30_03700</name>
</gene>
<dbReference type="Gene3D" id="3.90.320.10">
    <property type="match status" value="1"/>
</dbReference>
<comment type="caution">
    <text evidence="2">The sequence shown here is derived from an EMBL/GenBank/DDBJ whole genome shotgun (WGS) entry which is preliminary data.</text>
</comment>
<organism evidence="2 3">
    <name type="scientific">Candidatus Azambacteria bacterium RIFCSPLOWO2_02_FULL_44_14</name>
    <dbReference type="NCBI Taxonomy" id="1797306"/>
    <lineage>
        <taxon>Bacteria</taxon>
        <taxon>Candidatus Azamiibacteriota</taxon>
    </lineage>
</organism>
<dbReference type="InterPro" id="IPR011604">
    <property type="entry name" value="PDDEXK-like_dom_sf"/>
</dbReference>
<dbReference type="InterPro" id="IPR038726">
    <property type="entry name" value="PDDEXK_AddAB-type"/>
</dbReference>
<dbReference type="AlphaFoldDB" id="A0A1F5CC03"/>
<evidence type="ECO:0000259" key="1">
    <source>
        <dbReference type="Pfam" id="PF12705"/>
    </source>
</evidence>
<protein>
    <recommendedName>
        <fullName evidence="1">PD-(D/E)XK endonuclease-like domain-containing protein</fullName>
    </recommendedName>
</protein>
<dbReference type="Proteomes" id="UP000177197">
    <property type="component" value="Unassembled WGS sequence"/>
</dbReference>
<reference evidence="2 3" key="1">
    <citation type="journal article" date="2016" name="Nat. Commun.">
        <title>Thousands of microbial genomes shed light on interconnected biogeochemical processes in an aquifer system.</title>
        <authorList>
            <person name="Anantharaman K."/>
            <person name="Brown C.T."/>
            <person name="Hug L.A."/>
            <person name="Sharon I."/>
            <person name="Castelle C.J."/>
            <person name="Probst A.J."/>
            <person name="Thomas B.C."/>
            <person name="Singh A."/>
            <person name="Wilkins M.J."/>
            <person name="Karaoz U."/>
            <person name="Brodie E.L."/>
            <person name="Williams K.H."/>
            <person name="Hubbard S.S."/>
            <person name="Banfield J.F."/>
        </authorList>
    </citation>
    <scope>NUCLEOTIDE SEQUENCE [LARGE SCALE GENOMIC DNA]</scope>
</reference>
<accession>A0A1F5CC03</accession>
<name>A0A1F5CC03_9BACT</name>
<sequence>MEKIDFVLEKIINDSFYREPYAKKSWWATDLNSCLRGAFYRRKGLPPTSEIPPDRMGIMEVGKIVEEWIVNKVKQSGSLVAEQLRVEAPEYEASGKVDLILEEAGRPVLYEIKSTNSFSFKYKLKSKKPQPQHQLQALFYLWQLRAKGHKDLPQVDFSNLEGRVIYVSRDDLNRVIIPVQYNEEAVKPIINQLEVLNFSWKNDELPPVPEPVIFDEEKGKWMVNWTCDFCSYHELCAGRDWRVRAEQEAKERNAALETN</sequence>
<evidence type="ECO:0000313" key="2">
    <source>
        <dbReference type="EMBL" id="OGD40364.1"/>
    </source>
</evidence>
<dbReference type="EMBL" id="MEYV01000010">
    <property type="protein sequence ID" value="OGD40364.1"/>
    <property type="molecule type" value="Genomic_DNA"/>
</dbReference>
<evidence type="ECO:0000313" key="3">
    <source>
        <dbReference type="Proteomes" id="UP000177197"/>
    </source>
</evidence>
<feature type="domain" description="PD-(D/E)XK endonuclease-like" evidence="1">
    <location>
        <begin position="91"/>
        <end position="236"/>
    </location>
</feature>
<proteinExistence type="predicted"/>
<dbReference type="Pfam" id="PF12705">
    <property type="entry name" value="PDDEXK_1"/>
    <property type="match status" value="1"/>
</dbReference>